<organism evidence="1">
    <name type="scientific">Rodentolepis nana</name>
    <name type="common">Dwarf tapeworm</name>
    <name type="synonym">Hymenolepis nana</name>
    <dbReference type="NCBI Taxonomy" id="102285"/>
    <lineage>
        <taxon>Eukaryota</taxon>
        <taxon>Metazoa</taxon>
        <taxon>Spiralia</taxon>
        <taxon>Lophotrochozoa</taxon>
        <taxon>Platyhelminthes</taxon>
        <taxon>Cestoda</taxon>
        <taxon>Eucestoda</taxon>
        <taxon>Cyclophyllidea</taxon>
        <taxon>Hymenolepididae</taxon>
        <taxon>Rodentolepis</taxon>
    </lineage>
</organism>
<proteinExistence type="predicted"/>
<protein>
    <submittedName>
        <fullName evidence="1">FERM domain-containing protein</fullName>
    </submittedName>
</protein>
<accession>A0A0R3TSQ1</accession>
<name>A0A0R3TSQ1_RODNA</name>
<dbReference type="AlphaFoldDB" id="A0A0R3TSQ1"/>
<sequence length="44" mass="5193">LHIVHKGILQLYWAESYKELSLRYWLQKFQDGTFPPSLTGRGSQ</sequence>
<evidence type="ECO:0000313" key="1">
    <source>
        <dbReference type="WBParaSite" id="HNAJ_0001068701-mRNA-1"/>
    </source>
</evidence>
<reference evidence="1" key="1">
    <citation type="submission" date="2017-02" db="UniProtKB">
        <authorList>
            <consortium name="WormBaseParasite"/>
        </authorList>
    </citation>
    <scope>IDENTIFICATION</scope>
</reference>
<dbReference type="WBParaSite" id="HNAJ_0001068701-mRNA-1">
    <property type="protein sequence ID" value="HNAJ_0001068701-mRNA-1"/>
    <property type="gene ID" value="HNAJ_0001068701"/>
</dbReference>